<evidence type="ECO:0000256" key="1">
    <source>
        <dbReference type="SAM" id="MobiDB-lite"/>
    </source>
</evidence>
<dbReference type="AlphaFoldDB" id="A0A8T0QYK0"/>
<comment type="caution">
    <text evidence="2">The sequence shown here is derived from an EMBL/GenBank/DDBJ whole genome shotgun (WGS) entry which is preliminary data.</text>
</comment>
<organism evidence="2 3">
    <name type="scientific">Panicum virgatum</name>
    <name type="common">Blackwell switchgrass</name>
    <dbReference type="NCBI Taxonomy" id="38727"/>
    <lineage>
        <taxon>Eukaryota</taxon>
        <taxon>Viridiplantae</taxon>
        <taxon>Streptophyta</taxon>
        <taxon>Embryophyta</taxon>
        <taxon>Tracheophyta</taxon>
        <taxon>Spermatophyta</taxon>
        <taxon>Magnoliopsida</taxon>
        <taxon>Liliopsida</taxon>
        <taxon>Poales</taxon>
        <taxon>Poaceae</taxon>
        <taxon>PACMAD clade</taxon>
        <taxon>Panicoideae</taxon>
        <taxon>Panicodae</taxon>
        <taxon>Paniceae</taxon>
        <taxon>Panicinae</taxon>
        <taxon>Panicum</taxon>
        <taxon>Panicum sect. Hiantes</taxon>
    </lineage>
</organism>
<reference evidence="2" key="1">
    <citation type="submission" date="2020-05" db="EMBL/GenBank/DDBJ databases">
        <title>WGS assembly of Panicum virgatum.</title>
        <authorList>
            <person name="Lovell J.T."/>
            <person name="Jenkins J."/>
            <person name="Shu S."/>
            <person name="Juenger T.E."/>
            <person name="Schmutz J."/>
        </authorList>
    </citation>
    <scope>NUCLEOTIDE SEQUENCE</scope>
    <source>
        <strain evidence="2">AP13</strain>
    </source>
</reference>
<proteinExistence type="predicted"/>
<name>A0A8T0QYK0_PANVG</name>
<evidence type="ECO:0000313" key="3">
    <source>
        <dbReference type="Proteomes" id="UP000823388"/>
    </source>
</evidence>
<feature type="region of interest" description="Disordered" evidence="1">
    <location>
        <begin position="27"/>
        <end position="61"/>
    </location>
</feature>
<accession>A0A8T0QYK0</accession>
<feature type="compositionally biased region" description="Low complexity" evidence="1">
    <location>
        <begin position="33"/>
        <end position="52"/>
    </location>
</feature>
<gene>
    <name evidence="2" type="ORF">PVAP13_6NG162606</name>
</gene>
<sequence>MEVLQHTLEGADELGDRASQLGEAGWLPPWLRSNSSSESTTDSLWSSSSSDSGKSKPLPPAVSALLLSSSNAEPFERRCIMNLAKTYLPVPPPPAPAQCYY</sequence>
<dbReference type="Proteomes" id="UP000823388">
    <property type="component" value="Chromosome 6N"/>
</dbReference>
<protein>
    <submittedName>
        <fullName evidence="2">Uncharacterized protein</fullName>
    </submittedName>
</protein>
<dbReference type="EMBL" id="CM029048">
    <property type="protein sequence ID" value="KAG2578402.1"/>
    <property type="molecule type" value="Genomic_DNA"/>
</dbReference>
<evidence type="ECO:0000313" key="2">
    <source>
        <dbReference type="EMBL" id="KAG2578402.1"/>
    </source>
</evidence>
<keyword evidence="3" id="KW-1185">Reference proteome</keyword>